<dbReference type="Pfam" id="PF04474">
    <property type="entry name" value="DUF554"/>
    <property type="match status" value="1"/>
</dbReference>
<dbReference type="Proteomes" id="UP000029381">
    <property type="component" value="Unassembled WGS sequence"/>
</dbReference>
<feature type="transmembrane region" description="Helical" evidence="1">
    <location>
        <begin position="32"/>
        <end position="50"/>
    </location>
</feature>
<dbReference type="RefSeq" id="WP_028790698.1">
    <property type="nucleotide sequence ID" value="NZ_JPVT01000087.1"/>
</dbReference>
<keyword evidence="1" id="KW-0472">Membrane</keyword>
<organism evidence="2 3">
    <name type="scientific">Tetragenococcus muriaticus 3MR10-3</name>
    <dbReference type="NCBI Taxonomy" id="1302648"/>
    <lineage>
        <taxon>Bacteria</taxon>
        <taxon>Bacillati</taxon>
        <taxon>Bacillota</taxon>
        <taxon>Bacilli</taxon>
        <taxon>Lactobacillales</taxon>
        <taxon>Enterococcaceae</taxon>
        <taxon>Tetragenococcus</taxon>
    </lineage>
</organism>
<feature type="transmembrane region" description="Helical" evidence="1">
    <location>
        <begin position="56"/>
        <end position="74"/>
    </location>
</feature>
<dbReference type="EMBL" id="JPVT01000087">
    <property type="protein sequence ID" value="KFN91566.1"/>
    <property type="molecule type" value="Genomic_DNA"/>
</dbReference>
<dbReference type="PANTHER" id="PTHR36111">
    <property type="entry name" value="INNER MEMBRANE PROTEIN-RELATED"/>
    <property type="match status" value="1"/>
</dbReference>
<feature type="transmembrane region" description="Helical" evidence="1">
    <location>
        <begin position="130"/>
        <end position="152"/>
    </location>
</feature>
<dbReference type="InterPro" id="IPR007563">
    <property type="entry name" value="DUF554"/>
</dbReference>
<keyword evidence="3" id="KW-1185">Reference proteome</keyword>
<comment type="caution">
    <text evidence="2">The sequence shown here is derived from an EMBL/GenBank/DDBJ whole genome shotgun (WGS) entry which is preliminary data.</text>
</comment>
<dbReference type="PANTHER" id="PTHR36111:SF2">
    <property type="entry name" value="INNER MEMBRANE PROTEIN"/>
    <property type="match status" value="1"/>
</dbReference>
<evidence type="ECO:0000256" key="1">
    <source>
        <dbReference type="SAM" id="Phobius"/>
    </source>
</evidence>
<proteinExistence type="predicted"/>
<feature type="transmembrane region" description="Helical" evidence="1">
    <location>
        <begin position="188"/>
        <end position="204"/>
    </location>
</feature>
<accession>A0A091C134</accession>
<protein>
    <submittedName>
        <fullName evidence="2">Putative transport protein</fullName>
    </submittedName>
</protein>
<dbReference type="PATRIC" id="fig|1302648.3.peg.940"/>
<sequence>MLTGVFINGITIVVGSLLGALLRNISEEMKETVTKGIGLGVVVLGIQMAIPTQSFTLIMISLSIGALIGEALKIETFMNRFGLFLQKRFSKTESTFAEGFVTASLIFVIGSLGIIGAIQSGATGDHETLYTKSVMDGFMAIMLTASFGYGVLFSSIPVFLYQGSIAVLANVLVQLIPANFMDELMNEISAIGGLMILGIGLNLLQVTKLRVSNFLPGIIVLIILLSLKLIL</sequence>
<feature type="transmembrane region" description="Helical" evidence="1">
    <location>
        <begin position="95"/>
        <end position="118"/>
    </location>
</feature>
<keyword evidence="1" id="KW-1133">Transmembrane helix</keyword>
<feature type="transmembrane region" description="Helical" evidence="1">
    <location>
        <begin position="211"/>
        <end position="230"/>
    </location>
</feature>
<name>A0A091C134_9ENTE</name>
<gene>
    <name evidence="2" type="ORF">TMU3MR103_0969</name>
</gene>
<evidence type="ECO:0000313" key="3">
    <source>
        <dbReference type="Proteomes" id="UP000029381"/>
    </source>
</evidence>
<evidence type="ECO:0000313" key="2">
    <source>
        <dbReference type="EMBL" id="KFN91566.1"/>
    </source>
</evidence>
<feature type="transmembrane region" description="Helical" evidence="1">
    <location>
        <begin position="159"/>
        <end position="176"/>
    </location>
</feature>
<dbReference type="AlphaFoldDB" id="A0A091C134"/>
<reference evidence="2 3" key="1">
    <citation type="submission" date="2014-08" db="EMBL/GenBank/DDBJ databases">
        <title>Genome sequence of Tetragenococcus muriaticus.</title>
        <authorList>
            <person name="Chuea-nongthon C."/>
            <person name="Rodtong S."/>
            <person name="Yongsawatdigul J."/>
            <person name="Steele J.L."/>
            <person name="Liu X.-y."/>
            <person name="Speers J."/>
            <person name="Glasner J.D."/>
            <person name="Neeno-Eckwall E.C."/>
        </authorList>
    </citation>
    <scope>NUCLEOTIDE SEQUENCE [LARGE SCALE GENOMIC DNA]</scope>
    <source>
        <strain evidence="2 3">3MR10-3</strain>
    </source>
</reference>
<feature type="transmembrane region" description="Helical" evidence="1">
    <location>
        <begin position="6"/>
        <end position="25"/>
    </location>
</feature>
<keyword evidence="1" id="KW-0812">Transmembrane</keyword>